<organism evidence="1 2">
    <name type="scientific">Nostoc cf. commune SO-36</name>
    <dbReference type="NCBI Taxonomy" id="449208"/>
    <lineage>
        <taxon>Bacteria</taxon>
        <taxon>Bacillati</taxon>
        <taxon>Cyanobacteriota</taxon>
        <taxon>Cyanophyceae</taxon>
        <taxon>Nostocales</taxon>
        <taxon>Nostocaceae</taxon>
        <taxon>Nostoc</taxon>
    </lineage>
</organism>
<name>A0ABM7Z5W4_NOSCO</name>
<dbReference type="EMBL" id="AP025732">
    <property type="protein sequence ID" value="BDI18470.1"/>
    <property type="molecule type" value="Genomic_DNA"/>
</dbReference>
<dbReference type="Proteomes" id="UP001055453">
    <property type="component" value="Chromosome"/>
</dbReference>
<evidence type="ECO:0000313" key="1">
    <source>
        <dbReference type="EMBL" id="BDI18470.1"/>
    </source>
</evidence>
<dbReference type="RefSeq" id="WP_251956087.1">
    <property type="nucleotide sequence ID" value="NZ_AP025732.1"/>
</dbReference>
<sequence length="75" mass="8448">MHRATEDPGVTGELLPIGAKSTSIMVVYNQLEAIVATDINFGNVMALLTIIRHQKENYFLLWRYCSGVTFSPLYK</sequence>
<keyword evidence="2" id="KW-1185">Reference proteome</keyword>
<evidence type="ECO:0000313" key="2">
    <source>
        <dbReference type="Proteomes" id="UP001055453"/>
    </source>
</evidence>
<proteinExistence type="predicted"/>
<protein>
    <submittedName>
        <fullName evidence="1">Uncharacterized protein</fullName>
    </submittedName>
</protein>
<reference evidence="1" key="1">
    <citation type="submission" date="2022-04" db="EMBL/GenBank/DDBJ databases">
        <title>Complete genome sequence of a cyanobacterium, Nostoc sp. SO-36, isolated in Antarctica.</title>
        <authorList>
            <person name="Kanesaki Y."/>
            <person name="Effendi D."/>
            <person name="Sakamoto T."/>
            <person name="Ohtani S."/>
            <person name="Awai K."/>
        </authorList>
    </citation>
    <scope>NUCLEOTIDE SEQUENCE</scope>
    <source>
        <strain evidence="1">SO-36</strain>
    </source>
</reference>
<accession>A0ABM7Z5W4</accession>
<gene>
    <name evidence="1" type="ORF">ANSO36C_42720</name>
</gene>